<dbReference type="Proteomes" id="UP000187464">
    <property type="component" value="Chromosome I"/>
</dbReference>
<sequence>MKKTALLFSIWIGILCVTVSQENRSLILPVDPVNQAALLGIGKAFLNDTYLSPLRYSGISISLMHDRIKGTPHFNGCLLLQQQFLIQTAITKNPTASASEYYGDLDYRLTGFYPLFAGSNLRLYGGGGWEASLGGIYNVRNSNNPGSLKVSTNFNLSAMAIYNWKIFTFRWQLSTPFAGMFFSPEYGHSYYEIFTLGNNKGTVHFGSFHNQQALRNYFSVDVPVHNITLRAAYLGDYYNTDVNELVTRIVSHQFMIGLVVESLNFGGKKVRDNPSLPSVYY</sequence>
<reference evidence="1 2" key="1">
    <citation type="submission" date="2016-08" db="EMBL/GenBank/DDBJ databases">
        <authorList>
            <person name="Seilhamer J.J."/>
        </authorList>
    </citation>
    <scope>NUCLEOTIDE SEQUENCE [LARGE SCALE GENOMIC DNA]</scope>
    <source>
        <strain evidence="1">M3/6</strain>
    </source>
</reference>
<name>A0A1R3T9C3_9BACT</name>
<dbReference type="EMBL" id="LT605205">
    <property type="protein sequence ID" value="SCD20164.1"/>
    <property type="molecule type" value="Genomic_DNA"/>
</dbReference>
<accession>A0A1R3T9C3</accession>
<dbReference type="STRING" id="1642647.PSM36_1341"/>
<organism evidence="1 2">
    <name type="scientific">Proteiniphilum saccharofermentans</name>
    <dbReference type="NCBI Taxonomy" id="1642647"/>
    <lineage>
        <taxon>Bacteria</taxon>
        <taxon>Pseudomonadati</taxon>
        <taxon>Bacteroidota</taxon>
        <taxon>Bacteroidia</taxon>
        <taxon>Bacteroidales</taxon>
        <taxon>Dysgonomonadaceae</taxon>
        <taxon>Proteiniphilum</taxon>
    </lineage>
</organism>
<keyword evidence="2" id="KW-1185">Reference proteome</keyword>
<dbReference type="KEGG" id="psac:PSM36_1341"/>
<evidence type="ECO:0000313" key="1">
    <source>
        <dbReference type="EMBL" id="SCD20164.1"/>
    </source>
</evidence>
<gene>
    <name evidence="1" type="ORF">PSM36_1341</name>
</gene>
<evidence type="ECO:0000313" key="2">
    <source>
        <dbReference type="Proteomes" id="UP000187464"/>
    </source>
</evidence>
<protein>
    <submittedName>
        <fullName evidence="1">Uncharacterized protein</fullName>
    </submittedName>
</protein>
<dbReference type="RefSeq" id="WP_076930005.1">
    <property type="nucleotide sequence ID" value="NZ_LT605205.1"/>
</dbReference>
<proteinExistence type="predicted"/>
<dbReference type="AlphaFoldDB" id="A0A1R3T9C3"/>